<gene>
    <name evidence="2" type="ORF">IFM46972_05364</name>
</gene>
<name>A0A8H3NXH0_9EURO</name>
<feature type="compositionally biased region" description="Basic and acidic residues" evidence="1">
    <location>
        <begin position="23"/>
        <end position="36"/>
    </location>
</feature>
<dbReference type="AlphaFoldDB" id="A0A8H3NXH0"/>
<dbReference type="EMBL" id="BLKC01000032">
    <property type="protein sequence ID" value="GFF37872.1"/>
    <property type="molecule type" value="Genomic_DNA"/>
</dbReference>
<organism evidence="2 3">
    <name type="scientific">Aspergillus udagawae</name>
    <dbReference type="NCBI Taxonomy" id="91492"/>
    <lineage>
        <taxon>Eukaryota</taxon>
        <taxon>Fungi</taxon>
        <taxon>Dikarya</taxon>
        <taxon>Ascomycota</taxon>
        <taxon>Pezizomycotina</taxon>
        <taxon>Eurotiomycetes</taxon>
        <taxon>Eurotiomycetidae</taxon>
        <taxon>Eurotiales</taxon>
        <taxon>Aspergillaceae</taxon>
        <taxon>Aspergillus</taxon>
        <taxon>Aspergillus subgen. Fumigati</taxon>
    </lineage>
</organism>
<feature type="compositionally biased region" description="Basic and acidic residues" evidence="1">
    <location>
        <begin position="50"/>
        <end position="65"/>
    </location>
</feature>
<proteinExistence type="predicted"/>
<protein>
    <submittedName>
        <fullName evidence="2">Nucleoporin nup132</fullName>
    </submittedName>
</protein>
<reference evidence="2 3" key="1">
    <citation type="submission" date="2020-01" db="EMBL/GenBank/DDBJ databases">
        <title>Draft genome sequence of Aspergillus udagawae IFM 46972.</title>
        <authorList>
            <person name="Takahashi H."/>
            <person name="Yaguchi T."/>
        </authorList>
    </citation>
    <scope>NUCLEOTIDE SEQUENCE [LARGE SCALE GENOMIC DNA]</scope>
    <source>
        <strain evidence="2 3">IFM 46972</strain>
    </source>
</reference>
<sequence length="142" mass="15728">MFVPKAGLSSVVSLRNPRRRQRTSSDESVKQPDAKRQRSALRSESPGHYSEAHADFKKRLPKDPSLDTGDASDSTVAKKPGVQRSLPVRSLNELKRPANEVNAAVVLSKTDFYTVSQLPAFPDQIRGLPSGKLWIFPSKPVY</sequence>
<feature type="region of interest" description="Disordered" evidence="1">
    <location>
        <begin position="1"/>
        <end position="91"/>
    </location>
</feature>
<accession>A0A8H3NXH0</accession>
<comment type="caution">
    <text evidence="2">The sequence shown here is derived from an EMBL/GenBank/DDBJ whole genome shotgun (WGS) entry which is preliminary data.</text>
</comment>
<evidence type="ECO:0000313" key="3">
    <source>
        <dbReference type="Proteomes" id="UP000465221"/>
    </source>
</evidence>
<dbReference type="Proteomes" id="UP000465221">
    <property type="component" value="Unassembled WGS sequence"/>
</dbReference>
<evidence type="ECO:0000313" key="2">
    <source>
        <dbReference type="EMBL" id="GFF37872.1"/>
    </source>
</evidence>
<evidence type="ECO:0000256" key="1">
    <source>
        <dbReference type="SAM" id="MobiDB-lite"/>
    </source>
</evidence>